<evidence type="ECO:0000313" key="3">
    <source>
        <dbReference type="EMBL" id="EER17217.1"/>
    </source>
</evidence>
<keyword evidence="4" id="KW-1185">Reference proteome</keyword>
<dbReference type="OrthoDB" id="10262874at2759"/>
<reference evidence="3 4" key="1">
    <citation type="submission" date="2008-07" db="EMBL/GenBank/DDBJ databases">
        <authorList>
            <person name="El-Sayed N."/>
            <person name="Caler E."/>
            <person name="Inman J."/>
            <person name="Amedeo P."/>
            <person name="Hass B."/>
            <person name="Wortman J."/>
        </authorList>
    </citation>
    <scope>NUCLEOTIDE SEQUENCE [LARGE SCALE GENOMIC DNA]</scope>
    <source>
        <strain evidence="4">ATCC 50983 / TXsc</strain>
    </source>
</reference>
<evidence type="ECO:0000256" key="1">
    <source>
        <dbReference type="SAM" id="MobiDB-lite"/>
    </source>
</evidence>
<evidence type="ECO:0000313" key="4">
    <source>
        <dbReference type="Proteomes" id="UP000007800"/>
    </source>
</evidence>
<proteinExistence type="predicted"/>
<accession>C5KE76</accession>
<dbReference type="Pfam" id="PF24667">
    <property type="entry name" value="MORN_DRC7"/>
    <property type="match status" value="1"/>
</dbReference>
<protein>
    <recommendedName>
        <fullName evidence="2">Dynein regulatory complex subunit 7 MORN domain-containing protein</fullName>
    </recommendedName>
</protein>
<dbReference type="EMBL" id="GG672228">
    <property type="protein sequence ID" value="EER17217.1"/>
    <property type="molecule type" value="Genomic_DNA"/>
</dbReference>
<sequence length="260" mass="29434">MITAAAAETEEGVVPEEPLSGNEPLEAATLNAEVVVDDDDDTLTLKEIRCRRFSHKVASLLSSSAAVGDGNTIIPKTGTTGLPPFLRSYGSTSKREERLMHYLQYAARFCDRGVKIEKYLKATLEEFSVGSQPDGMVQRVTRFKDMRMRIPVMITEIFKQRKDSLQTRVKYLGDAAIREEFGHGRSSALKVLVNIDERVRIMEYYHEGRADRLQRTVEKIGEKIKEYFIDRDDMLEYHSVKLDRELMGSVVGKSLPSLPI</sequence>
<dbReference type="RefSeq" id="XP_002785421.1">
    <property type="nucleotide sequence ID" value="XM_002785375.1"/>
</dbReference>
<dbReference type="AlphaFoldDB" id="C5KE76"/>
<evidence type="ECO:0000259" key="2">
    <source>
        <dbReference type="Pfam" id="PF24667"/>
    </source>
</evidence>
<dbReference type="PANTHER" id="PTHR35249:SF2">
    <property type="entry name" value="DYNEIN REGULATORY COMPLEX SUBUNIT 7"/>
    <property type="match status" value="1"/>
</dbReference>
<gene>
    <name evidence="3" type="ORF">Pmar_PMAR013000</name>
</gene>
<dbReference type="GO" id="GO:0031514">
    <property type="term" value="C:motile cilium"/>
    <property type="evidence" value="ECO:0007669"/>
    <property type="project" value="TreeGrafter"/>
</dbReference>
<dbReference type="GO" id="GO:0048870">
    <property type="term" value="P:cell motility"/>
    <property type="evidence" value="ECO:0007669"/>
    <property type="project" value="TreeGrafter"/>
</dbReference>
<feature type="domain" description="Dynein regulatory complex subunit 7 MORN" evidence="2">
    <location>
        <begin position="113"/>
        <end position="244"/>
    </location>
</feature>
<feature type="region of interest" description="Disordered" evidence="1">
    <location>
        <begin position="1"/>
        <end position="22"/>
    </location>
</feature>
<feature type="non-terminal residue" evidence="3">
    <location>
        <position position="260"/>
    </location>
</feature>
<name>C5KE76_PERM5</name>
<organism evidence="4">
    <name type="scientific">Perkinsus marinus (strain ATCC 50983 / TXsc)</name>
    <dbReference type="NCBI Taxonomy" id="423536"/>
    <lineage>
        <taxon>Eukaryota</taxon>
        <taxon>Sar</taxon>
        <taxon>Alveolata</taxon>
        <taxon>Perkinsozoa</taxon>
        <taxon>Perkinsea</taxon>
        <taxon>Perkinsida</taxon>
        <taxon>Perkinsidae</taxon>
        <taxon>Perkinsus</taxon>
    </lineage>
</organism>
<dbReference type="InterPro" id="IPR033551">
    <property type="entry name" value="DRC7/lobo"/>
</dbReference>
<dbReference type="Proteomes" id="UP000007800">
    <property type="component" value="Unassembled WGS sequence"/>
</dbReference>
<dbReference type="GeneID" id="9053530"/>
<dbReference type="PANTHER" id="PTHR35249">
    <property type="entry name" value="DYNEIN REGULATORY COMPLEX SUBUNIT 7"/>
    <property type="match status" value="1"/>
</dbReference>
<dbReference type="InParanoid" id="C5KE76"/>
<dbReference type="InterPro" id="IPR056291">
    <property type="entry name" value="MORN_DRC7"/>
</dbReference>